<dbReference type="Gene3D" id="1.25.40.10">
    <property type="entry name" value="Tetratricopeptide repeat domain"/>
    <property type="match status" value="1"/>
</dbReference>
<proteinExistence type="predicted"/>
<gene>
    <name evidence="1" type="ORF">TraAM80_02683</name>
</gene>
<dbReference type="AlphaFoldDB" id="A0A422NSW4"/>
<dbReference type="OrthoDB" id="2335338at2759"/>
<protein>
    <submittedName>
        <fullName evidence="1">Putative TPR-repeat-containing chaperone protein DNAJ,putative</fullName>
    </submittedName>
</protein>
<dbReference type="EMBL" id="MKGL01000063">
    <property type="protein sequence ID" value="RNF08575.1"/>
    <property type="molecule type" value="Genomic_DNA"/>
</dbReference>
<comment type="caution">
    <text evidence="1">The sequence shown here is derived from an EMBL/GenBank/DDBJ whole genome shotgun (WGS) entry which is preliminary data.</text>
</comment>
<dbReference type="GeneID" id="40326616"/>
<dbReference type="InterPro" id="IPR011990">
    <property type="entry name" value="TPR-like_helical_dom_sf"/>
</dbReference>
<keyword evidence="2" id="KW-1185">Reference proteome</keyword>
<dbReference type="RefSeq" id="XP_029240479.1">
    <property type="nucleotide sequence ID" value="XM_029379680.1"/>
</dbReference>
<accession>A0A422NSW4</accession>
<evidence type="ECO:0000313" key="1">
    <source>
        <dbReference type="EMBL" id="RNF08575.1"/>
    </source>
</evidence>
<organism evidence="1 2">
    <name type="scientific">Trypanosoma rangeli</name>
    <dbReference type="NCBI Taxonomy" id="5698"/>
    <lineage>
        <taxon>Eukaryota</taxon>
        <taxon>Discoba</taxon>
        <taxon>Euglenozoa</taxon>
        <taxon>Kinetoplastea</taxon>
        <taxon>Metakinetoplastina</taxon>
        <taxon>Trypanosomatida</taxon>
        <taxon>Trypanosomatidae</taxon>
        <taxon>Trypanosoma</taxon>
        <taxon>Herpetosoma</taxon>
    </lineage>
</organism>
<evidence type="ECO:0000313" key="2">
    <source>
        <dbReference type="Proteomes" id="UP000283634"/>
    </source>
</evidence>
<dbReference type="Proteomes" id="UP000283634">
    <property type="component" value="Unassembled WGS sequence"/>
</dbReference>
<reference evidence="1 2" key="1">
    <citation type="journal article" date="2018" name="BMC Genomics">
        <title>Genomic comparison of Trypanosoma conorhini and Trypanosoma rangeli to Trypanosoma cruzi strains of high and low virulence.</title>
        <authorList>
            <person name="Bradwell K.R."/>
            <person name="Koparde V.N."/>
            <person name="Matveyev A.V."/>
            <person name="Serrano M.G."/>
            <person name="Alves J.M."/>
            <person name="Parikh H."/>
            <person name="Huang B."/>
            <person name="Lee V."/>
            <person name="Espinosa-Alvarez O."/>
            <person name="Ortiz P.A."/>
            <person name="Costa-Martins A.G."/>
            <person name="Teixeira M.M."/>
            <person name="Buck G.A."/>
        </authorList>
    </citation>
    <scope>NUCLEOTIDE SEQUENCE [LARGE SCALE GENOMIC DNA]</scope>
    <source>
        <strain evidence="1 2">AM80</strain>
    </source>
</reference>
<dbReference type="VEuPathDB" id="TriTrypDB:TRSC58_05462"/>
<sequence length="247" mass="28334">MHPRIMRRDFSQTVSPEQMCLFPRIDRKERRFHQNGVRSFSNASLFSQRKGDMGRTSAIHHGETTWEWEYCAMKKKRAGRSHVAGCVATMPTDGTCPLRRVSDEEGACRRLMIANEAIERKHLVGMLQGCLPELNIRFTKNEDRGIRLLTSRDYGGAYVSFTRALQQNPQSKIARYKRAMCSWHLLLYDECIEDACKGGGVDLGIVSLHCRSLLLRERYAEARQCYDHALHQLVPSINDPRQCEMAG</sequence>
<dbReference type="SUPFAM" id="SSF48452">
    <property type="entry name" value="TPR-like"/>
    <property type="match status" value="1"/>
</dbReference>
<name>A0A422NSW4_TRYRA</name>